<dbReference type="KEGG" id="svi:Svir_18330"/>
<feature type="transmembrane region" description="Helical" evidence="8">
    <location>
        <begin position="179"/>
        <end position="197"/>
    </location>
</feature>
<protein>
    <submittedName>
        <fullName evidence="10">Uncharacterized membrane-associated protein</fullName>
    </submittedName>
</protein>
<dbReference type="RefSeq" id="WP_015786169.1">
    <property type="nucleotide sequence ID" value="NC_013159.1"/>
</dbReference>
<dbReference type="eggNOG" id="COG0586">
    <property type="taxonomic scope" value="Bacteria"/>
</dbReference>
<evidence type="ECO:0000256" key="8">
    <source>
        <dbReference type="SAM" id="Phobius"/>
    </source>
</evidence>
<dbReference type="GO" id="GO:0005886">
    <property type="term" value="C:plasma membrane"/>
    <property type="evidence" value="ECO:0007669"/>
    <property type="project" value="UniProtKB-SubCell"/>
</dbReference>
<feature type="transmembrane region" description="Helical" evidence="8">
    <location>
        <begin position="142"/>
        <end position="167"/>
    </location>
</feature>
<feature type="transmembrane region" description="Helical" evidence="8">
    <location>
        <begin position="6"/>
        <end position="26"/>
    </location>
</feature>
<evidence type="ECO:0000313" key="11">
    <source>
        <dbReference type="Proteomes" id="UP000000841"/>
    </source>
</evidence>
<feature type="domain" description="VTT" evidence="9">
    <location>
        <begin position="40"/>
        <end position="163"/>
    </location>
</feature>
<organism evidence="10 11">
    <name type="scientific">Saccharomonospora viridis (strain ATCC 15386 / DSM 43017 / JCM 3036 / CCUG 5913 / NBRC 12207 / NCIMB 9602 / P101)</name>
    <name type="common">Thermoactinomyces viridis</name>
    <dbReference type="NCBI Taxonomy" id="471857"/>
    <lineage>
        <taxon>Bacteria</taxon>
        <taxon>Bacillati</taxon>
        <taxon>Actinomycetota</taxon>
        <taxon>Actinomycetes</taxon>
        <taxon>Pseudonocardiales</taxon>
        <taxon>Pseudonocardiaceae</taxon>
        <taxon>Saccharomonospora</taxon>
    </lineage>
</organism>
<feature type="compositionally biased region" description="Basic and acidic residues" evidence="7">
    <location>
        <begin position="213"/>
        <end position="230"/>
    </location>
</feature>
<reference evidence="10 11" key="1">
    <citation type="journal article" date="2009" name="Stand. Genomic Sci.">
        <title>Complete genome sequence of Saccharomonospora viridis type strain (P101).</title>
        <authorList>
            <person name="Pati A."/>
            <person name="Sikorski J."/>
            <person name="Nolan M."/>
            <person name="Lapidus A."/>
            <person name="Copeland A."/>
            <person name="Glavina Del Rio T."/>
            <person name="Lucas S."/>
            <person name="Chen F."/>
            <person name="Tice H."/>
            <person name="Pitluck S."/>
            <person name="Cheng J.F."/>
            <person name="Chertkov O."/>
            <person name="Brettin T."/>
            <person name="Han C."/>
            <person name="Detter J.C."/>
            <person name="Kuske C."/>
            <person name="Bruce D."/>
            <person name="Goodwin L."/>
            <person name="Chain P."/>
            <person name="D'haeseleer P."/>
            <person name="Chen A."/>
            <person name="Palaniappan K."/>
            <person name="Ivanova N."/>
            <person name="Mavromatis K."/>
            <person name="Mikhailova N."/>
            <person name="Rohde M."/>
            <person name="Tindall B.J."/>
            <person name="Goker M."/>
            <person name="Bristow J."/>
            <person name="Eisen J.A."/>
            <person name="Markowitz V."/>
            <person name="Hugenholtz P."/>
            <person name="Kyrpides N.C."/>
            <person name="Klenk H.P."/>
        </authorList>
    </citation>
    <scope>NUCLEOTIDE SEQUENCE [LARGE SCALE GENOMIC DNA]</scope>
    <source>
        <strain evidence="11">ATCC 15386 / DSM 43017 / JCM 3036 / NBRC 12207 / P101</strain>
    </source>
</reference>
<proteinExistence type="inferred from homology"/>
<keyword evidence="5 8" id="KW-1133">Transmembrane helix</keyword>
<gene>
    <name evidence="10" type="ordered locus">Svir_18330</name>
</gene>
<dbReference type="PANTHER" id="PTHR42709">
    <property type="entry name" value="ALKALINE PHOSPHATASE LIKE PROTEIN"/>
    <property type="match status" value="1"/>
</dbReference>
<dbReference type="InterPro" id="IPR032816">
    <property type="entry name" value="VTT_dom"/>
</dbReference>
<dbReference type="InterPro" id="IPR051311">
    <property type="entry name" value="DedA_domain"/>
</dbReference>
<evidence type="ECO:0000313" key="10">
    <source>
        <dbReference type="EMBL" id="ACU96856.1"/>
    </source>
</evidence>
<name>C7MU77_SACVD</name>
<comment type="subcellular location">
    <subcellularLocation>
        <location evidence="1">Cell membrane</location>
        <topology evidence="1">Multi-pass membrane protein</topology>
    </subcellularLocation>
</comment>
<dbReference type="Pfam" id="PF09335">
    <property type="entry name" value="VTT_dom"/>
    <property type="match status" value="1"/>
</dbReference>
<evidence type="ECO:0000256" key="4">
    <source>
        <dbReference type="ARBA" id="ARBA00022692"/>
    </source>
</evidence>
<evidence type="ECO:0000256" key="3">
    <source>
        <dbReference type="ARBA" id="ARBA00022475"/>
    </source>
</evidence>
<evidence type="ECO:0000259" key="9">
    <source>
        <dbReference type="Pfam" id="PF09335"/>
    </source>
</evidence>
<keyword evidence="6 8" id="KW-0472">Membrane</keyword>
<evidence type="ECO:0000256" key="1">
    <source>
        <dbReference type="ARBA" id="ARBA00004651"/>
    </source>
</evidence>
<keyword evidence="11" id="KW-1185">Reference proteome</keyword>
<evidence type="ECO:0000256" key="5">
    <source>
        <dbReference type="ARBA" id="ARBA00022989"/>
    </source>
</evidence>
<keyword evidence="4 8" id="KW-0812">Transmembrane</keyword>
<feature type="region of interest" description="Disordered" evidence="7">
    <location>
        <begin position="211"/>
        <end position="230"/>
    </location>
</feature>
<dbReference type="Proteomes" id="UP000000841">
    <property type="component" value="Chromosome"/>
</dbReference>
<dbReference type="AlphaFoldDB" id="C7MU77"/>
<comment type="similarity">
    <text evidence="2">Belongs to the DedA family.</text>
</comment>
<evidence type="ECO:0000256" key="7">
    <source>
        <dbReference type="SAM" id="MobiDB-lite"/>
    </source>
</evidence>
<dbReference type="EMBL" id="CP001683">
    <property type="protein sequence ID" value="ACU96856.1"/>
    <property type="molecule type" value="Genomic_DNA"/>
</dbReference>
<sequence>MSSVGSWLDTIAEFPLPALLGVAALFGVAESGLGVGMFVPGETVVLVLAASIQGNEALVALFVIAGVSNSVGDHIGYLLGYRYGERLRDTALVHRMGVEKWDRATVALRKYGAAAVFLTRVVPVVRTITPAAAGVAKVRYRFFLPASLGGAYTWAAVYVTAGALAGASIGRVEKALGDAGLIVLAVMVVAVVVAVMWRRRRRAESALAPGRGELAHGDRHGQCDEHAAGE</sequence>
<evidence type="ECO:0000256" key="2">
    <source>
        <dbReference type="ARBA" id="ARBA00010792"/>
    </source>
</evidence>
<dbReference type="PANTHER" id="PTHR42709:SF6">
    <property type="entry name" value="UNDECAPRENYL PHOSPHATE TRANSPORTER A"/>
    <property type="match status" value="1"/>
</dbReference>
<accession>C7MU77</accession>
<dbReference type="HOGENOM" id="CLU_044208_6_3_11"/>
<evidence type="ECO:0000256" key="6">
    <source>
        <dbReference type="ARBA" id="ARBA00023136"/>
    </source>
</evidence>
<keyword evidence="3" id="KW-1003">Cell membrane</keyword>